<reference evidence="1 2" key="1">
    <citation type="submission" date="2019-03" db="EMBL/GenBank/DDBJ databases">
        <title>Genome sequence of Thiobacillaceae bacterium LSR1, a sulfur-oxidizing bacterium isolated from freshwater sediment.</title>
        <authorList>
            <person name="Li S."/>
        </authorList>
    </citation>
    <scope>NUCLEOTIDE SEQUENCE [LARGE SCALE GENOMIC DNA]</scope>
    <source>
        <strain evidence="1 2">LSR1</strain>
    </source>
</reference>
<dbReference type="OrthoDB" id="9255483at2"/>
<dbReference type="RefSeq" id="WP_131446622.1">
    <property type="nucleotide sequence ID" value="NZ_SJZB01000032.1"/>
</dbReference>
<evidence type="ECO:0000313" key="1">
    <source>
        <dbReference type="EMBL" id="TCJ14933.1"/>
    </source>
</evidence>
<accession>A0A4R1BD15</accession>
<gene>
    <name evidence="1" type="ORF">EZJ19_08595</name>
</gene>
<organism evidence="1 2">
    <name type="scientific">Parasulfuritortus cantonensis</name>
    <dbReference type="NCBI Taxonomy" id="2528202"/>
    <lineage>
        <taxon>Bacteria</taxon>
        <taxon>Pseudomonadati</taxon>
        <taxon>Pseudomonadota</taxon>
        <taxon>Betaproteobacteria</taxon>
        <taxon>Nitrosomonadales</taxon>
        <taxon>Thiobacillaceae</taxon>
        <taxon>Parasulfuritortus</taxon>
    </lineage>
</organism>
<evidence type="ECO:0000313" key="2">
    <source>
        <dbReference type="Proteomes" id="UP000295443"/>
    </source>
</evidence>
<protein>
    <submittedName>
        <fullName evidence="1">Uncharacterized protein</fullName>
    </submittedName>
</protein>
<dbReference type="Proteomes" id="UP000295443">
    <property type="component" value="Unassembled WGS sequence"/>
</dbReference>
<name>A0A4R1BD15_9PROT</name>
<keyword evidence="2" id="KW-1185">Reference proteome</keyword>
<sequence length="241" mass="27366">MGTWTLESVLHSTRLHDTAELFGNHYIVNFRLRYTPAVLGGFKEVPKLDWHEIIMMNEHHKGESWVFEANMYQHNPLSKTLEIWAKRYVEAYDNAAGQPDTTIKGSSKLMDKNGRPVPVAALERGLTDDGDKADAVRDYLKRHGGVMFIEIDDIPSINHPKNGEHKERLLIFNCGVVGGGPRTKAIQYLNVDAARPKINWTRRFDLSHTLTHLNTTGFRRVLPPPLVSMPRAPVFVSGECW</sequence>
<proteinExistence type="predicted"/>
<dbReference type="EMBL" id="SJZB01000032">
    <property type="protein sequence ID" value="TCJ14933.1"/>
    <property type="molecule type" value="Genomic_DNA"/>
</dbReference>
<dbReference type="AlphaFoldDB" id="A0A4R1BD15"/>
<comment type="caution">
    <text evidence="1">The sequence shown here is derived from an EMBL/GenBank/DDBJ whole genome shotgun (WGS) entry which is preliminary data.</text>
</comment>